<evidence type="ECO:0000256" key="1">
    <source>
        <dbReference type="SAM" id="Phobius"/>
    </source>
</evidence>
<feature type="transmembrane region" description="Helical" evidence="1">
    <location>
        <begin position="125"/>
        <end position="146"/>
    </location>
</feature>
<feature type="transmembrane region" description="Helical" evidence="1">
    <location>
        <begin position="52"/>
        <end position="72"/>
    </location>
</feature>
<evidence type="ECO:0008006" key="4">
    <source>
        <dbReference type="Google" id="ProtNLM"/>
    </source>
</evidence>
<reference evidence="2" key="1">
    <citation type="journal article" date="2014" name="Int. J. Syst. Evol. Microbiol.">
        <title>Complete genome sequence of Corynebacterium casei LMG S-19264T (=DSM 44701T), isolated from a smear-ripened cheese.</title>
        <authorList>
            <consortium name="US DOE Joint Genome Institute (JGI-PGF)"/>
            <person name="Walter F."/>
            <person name="Albersmeier A."/>
            <person name="Kalinowski J."/>
            <person name="Ruckert C."/>
        </authorList>
    </citation>
    <scope>NUCLEOTIDE SEQUENCE</scope>
    <source>
        <strain evidence="2">KCTC 12368</strain>
    </source>
</reference>
<comment type="caution">
    <text evidence="2">The sequence shown here is derived from an EMBL/GenBank/DDBJ whole genome shotgun (WGS) entry which is preliminary data.</text>
</comment>
<evidence type="ECO:0000313" key="3">
    <source>
        <dbReference type="Proteomes" id="UP000619457"/>
    </source>
</evidence>
<feature type="transmembrane region" description="Helical" evidence="1">
    <location>
        <begin position="27"/>
        <end position="46"/>
    </location>
</feature>
<dbReference type="Proteomes" id="UP000619457">
    <property type="component" value="Unassembled WGS sequence"/>
</dbReference>
<accession>A0A918UN46</accession>
<dbReference type="EMBL" id="BMWX01000002">
    <property type="protein sequence ID" value="GGZ22417.1"/>
    <property type="molecule type" value="Genomic_DNA"/>
</dbReference>
<keyword evidence="3" id="KW-1185">Reference proteome</keyword>
<evidence type="ECO:0000313" key="2">
    <source>
        <dbReference type="EMBL" id="GGZ22417.1"/>
    </source>
</evidence>
<feature type="transmembrane region" description="Helical" evidence="1">
    <location>
        <begin position="249"/>
        <end position="270"/>
    </location>
</feature>
<gene>
    <name evidence="2" type="ORF">GCM10007049_14050</name>
</gene>
<reference evidence="2" key="2">
    <citation type="submission" date="2020-09" db="EMBL/GenBank/DDBJ databases">
        <authorList>
            <person name="Sun Q."/>
            <person name="Kim S."/>
        </authorList>
    </citation>
    <scope>NUCLEOTIDE SEQUENCE</scope>
    <source>
        <strain evidence="2">KCTC 12368</strain>
    </source>
</reference>
<protein>
    <recommendedName>
        <fullName evidence="4">UbiA prenyltransferase family protein</fullName>
    </recommendedName>
</protein>
<keyword evidence="1" id="KW-1133">Transmembrane helix</keyword>
<keyword evidence="1" id="KW-0812">Transmembrane</keyword>
<dbReference type="AlphaFoldDB" id="A0A918UN46"/>
<feature type="transmembrane region" description="Helical" evidence="1">
    <location>
        <begin position="158"/>
        <end position="175"/>
    </location>
</feature>
<feature type="transmembrane region" description="Helical" evidence="1">
    <location>
        <begin position="212"/>
        <end position="229"/>
    </location>
</feature>
<keyword evidence="1" id="KW-0472">Membrane</keyword>
<proteinExistence type="predicted"/>
<organism evidence="2 3">
    <name type="scientific">Echinicola pacifica</name>
    <dbReference type="NCBI Taxonomy" id="346377"/>
    <lineage>
        <taxon>Bacteria</taxon>
        <taxon>Pseudomonadati</taxon>
        <taxon>Bacteroidota</taxon>
        <taxon>Cytophagia</taxon>
        <taxon>Cytophagales</taxon>
        <taxon>Cyclobacteriaceae</taxon>
        <taxon>Echinicola</taxon>
    </lineage>
</organism>
<sequence length="297" mass="34538">MQSFENSLRYCIFTFVKSEKLNRYYNYFQWLSLDVVLGACAGLFFFQHLLDLSFTPVVYMLMALAVWGIYTFDHLMDARNITGPASSARHLFHQVNFNKLLVWLVLVIITALFLAYDYIKFSRLMSFGVLLGTVIVGNIVFLKFFGKKVTILKEITTAAFYTAGITLVPMVRFVNEGVPRVFWYFAFGYFLMAWFNLLLLSYVDHECDQRDRLGSIVSVLGAPVIHSLLKGLMWVELAYLSGLFFVLNSFYYIHLMILLVMFLVHVWAFFQPAESREKVRRQIDAAYLLPFLLFLVH</sequence>
<feature type="transmembrane region" description="Helical" evidence="1">
    <location>
        <begin position="100"/>
        <end position="119"/>
    </location>
</feature>
<feature type="transmembrane region" description="Helical" evidence="1">
    <location>
        <begin position="181"/>
        <end position="200"/>
    </location>
</feature>
<name>A0A918UN46_9BACT</name>